<keyword evidence="1" id="KW-0614">Plasmid</keyword>
<protein>
    <submittedName>
        <fullName evidence="1">Uncharacterized protein</fullName>
    </submittedName>
</protein>
<evidence type="ECO:0000313" key="2">
    <source>
        <dbReference type="Proteomes" id="UP000008075"/>
    </source>
</evidence>
<geneLocation type="plasmid" evidence="1 2">
    <name>XNC1_p</name>
</geneLocation>
<gene>
    <name evidence="1" type="ORF">XNC1_p0125</name>
</gene>
<evidence type="ECO:0000313" key="1">
    <source>
        <dbReference type="EMBL" id="CBJ92993.1"/>
    </source>
</evidence>
<proteinExistence type="predicted"/>
<organism evidence="1 2">
    <name type="scientific">Xenorhabdus nematophila (strain ATCC 19061 / DSM 3370 / CCUG 14189 / LMG 1036 / NCIMB 9965 / AN6)</name>
    <dbReference type="NCBI Taxonomy" id="406817"/>
    <lineage>
        <taxon>Bacteria</taxon>
        <taxon>Pseudomonadati</taxon>
        <taxon>Pseudomonadota</taxon>
        <taxon>Gammaproteobacteria</taxon>
        <taxon>Enterobacterales</taxon>
        <taxon>Morganellaceae</taxon>
        <taxon>Xenorhabdus</taxon>
    </lineage>
</organism>
<dbReference type="EMBL" id="FN667743">
    <property type="protein sequence ID" value="CBJ92993.1"/>
    <property type="molecule type" value="Genomic_DNA"/>
</dbReference>
<dbReference type="KEGG" id="xne:XNC1_p0125"/>
<name>D3VM41_XENNA</name>
<dbReference type="HOGENOM" id="CLU_2903353_0_0_6"/>
<dbReference type="Proteomes" id="UP000008075">
    <property type="component" value="Plasmid XNC1_p"/>
</dbReference>
<dbReference type="AlphaFoldDB" id="D3VM41"/>
<sequence length="62" mass="7660">MNSFSLTIFYHYYKILFRGLKVPVFYKIYLLVLVTWIHHRIRTTICIISYIFIREKISFNLL</sequence>
<reference evidence="1 2" key="1">
    <citation type="journal article" date="2011" name="PLoS ONE">
        <title>The entomopathogenic bacterial endosymbionts xenorhabdus and photorhabdus: convergent lifestyles from divergent genomes.</title>
        <authorList>
            <person name="Chaston J.M."/>
            <person name="Suen G."/>
            <person name="Tucker S.L."/>
            <person name="Andersen A.W."/>
            <person name="Bhasin A."/>
            <person name="Bode E."/>
            <person name="Bode H.B."/>
            <person name="Brachmann A.O."/>
            <person name="Cowles C.E."/>
            <person name="Cowles K.N."/>
            <person name="Darby C."/>
            <person name="de Leon L."/>
            <person name="Drace K."/>
            <person name="Du Z."/>
            <person name="Givaudan A."/>
            <person name="Herbert Tran E.E."/>
            <person name="Jewell K.A."/>
            <person name="Knack J.J."/>
            <person name="Krasomil-Osterfeld K.C."/>
            <person name="Kukor R."/>
            <person name="Lanois A."/>
            <person name="Latreille P."/>
            <person name="Leimgruber N.K."/>
            <person name="Lipke C.M."/>
            <person name="Liu R."/>
            <person name="Lu X."/>
            <person name="Martens E.C."/>
            <person name="Marri P.R."/>
            <person name="Medigue C."/>
            <person name="Menard M.L."/>
            <person name="Miller N.M."/>
            <person name="Morales-Soto N."/>
            <person name="Norton S."/>
            <person name="Ogier J.C."/>
            <person name="Orchard S.S."/>
            <person name="Park D."/>
            <person name="Park Y."/>
            <person name="Qurollo B.A."/>
            <person name="Sugar D.R."/>
            <person name="Richards G.R."/>
            <person name="Rouy Z."/>
            <person name="Slominski B."/>
            <person name="Slominski K."/>
            <person name="Snyder H."/>
            <person name="Tjaden B.C."/>
            <person name="van der Hoeven R."/>
            <person name="Welch R.D."/>
            <person name="Wheeler C."/>
            <person name="Xiang B."/>
            <person name="Barbazuk B."/>
            <person name="Gaudriault S."/>
            <person name="Goodner B."/>
            <person name="Slater S.C."/>
            <person name="Forst S."/>
            <person name="Goldman B.S."/>
            <person name="Goodrich-Blair H."/>
        </authorList>
    </citation>
    <scope>NUCLEOTIDE SEQUENCE [LARGE SCALE GENOMIC DNA]</scope>
    <source>
        <strain evidence="2">ATCC 19061 / DSM 3370 / CCUG 14189 / LMG 1036 / NCIMB 9965 / AN6</strain>
    </source>
</reference>
<accession>D3VM41</accession>
<keyword evidence="2" id="KW-1185">Reference proteome</keyword>